<dbReference type="GO" id="GO:0102082">
    <property type="term" value="F:demethylrebeccamycin--D-glucose O-methyltransferase activity"/>
    <property type="evidence" value="ECO:0007669"/>
    <property type="project" value="UniProtKB-EC"/>
</dbReference>
<dbReference type="InterPro" id="IPR013216">
    <property type="entry name" value="Methyltransf_11"/>
</dbReference>
<dbReference type="KEGG" id="pbap:Pla133_44430"/>
<dbReference type="Proteomes" id="UP000316921">
    <property type="component" value="Chromosome"/>
</dbReference>
<dbReference type="PANTHER" id="PTHR44068">
    <property type="entry name" value="ZGC:194242"/>
    <property type="match status" value="1"/>
</dbReference>
<dbReference type="SUPFAM" id="SSF53335">
    <property type="entry name" value="S-adenosyl-L-methionine-dependent methyltransferases"/>
    <property type="match status" value="1"/>
</dbReference>
<dbReference type="InterPro" id="IPR029063">
    <property type="entry name" value="SAM-dependent_MTases_sf"/>
</dbReference>
<name>A0A518BQS3_9BACT</name>
<dbReference type="GO" id="GO:0032259">
    <property type="term" value="P:methylation"/>
    <property type="evidence" value="ECO:0007669"/>
    <property type="project" value="UniProtKB-KW"/>
</dbReference>
<dbReference type="EC" id="2.1.1.164" evidence="3"/>
<dbReference type="CDD" id="cd02440">
    <property type="entry name" value="AdoMet_MTases"/>
    <property type="match status" value="1"/>
</dbReference>
<keyword evidence="3" id="KW-0489">Methyltransferase</keyword>
<accession>A0A518BQS3</accession>
<evidence type="ECO:0000256" key="1">
    <source>
        <dbReference type="ARBA" id="ARBA00022679"/>
    </source>
</evidence>
<keyword evidence="1 3" id="KW-0808">Transferase</keyword>
<evidence type="ECO:0000313" key="3">
    <source>
        <dbReference type="EMBL" id="QDU69324.1"/>
    </source>
</evidence>
<reference evidence="3 4" key="1">
    <citation type="submission" date="2019-02" db="EMBL/GenBank/DDBJ databases">
        <title>Deep-cultivation of Planctomycetes and their phenomic and genomic characterization uncovers novel biology.</title>
        <authorList>
            <person name="Wiegand S."/>
            <person name="Jogler M."/>
            <person name="Boedeker C."/>
            <person name="Pinto D."/>
            <person name="Vollmers J."/>
            <person name="Rivas-Marin E."/>
            <person name="Kohn T."/>
            <person name="Peeters S.H."/>
            <person name="Heuer A."/>
            <person name="Rast P."/>
            <person name="Oberbeckmann S."/>
            <person name="Bunk B."/>
            <person name="Jeske O."/>
            <person name="Meyerdierks A."/>
            <person name="Storesund J.E."/>
            <person name="Kallscheuer N."/>
            <person name="Luecker S."/>
            <person name="Lage O.M."/>
            <person name="Pohl T."/>
            <person name="Merkel B.J."/>
            <person name="Hornburger P."/>
            <person name="Mueller R.-W."/>
            <person name="Bruemmer F."/>
            <person name="Labrenz M."/>
            <person name="Spormann A.M."/>
            <person name="Op den Camp H."/>
            <person name="Overmann J."/>
            <person name="Amann R."/>
            <person name="Jetten M.S.M."/>
            <person name="Mascher T."/>
            <person name="Medema M.H."/>
            <person name="Devos D.P."/>
            <person name="Kaster A.-K."/>
            <person name="Ovreas L."/>
            <person name="Rohde M."/>
            <person name="Galperin M.Y."/>
            <person name="Jogler C."/>
        </authorList>
    </citation>
    <scope>NUCLEOTIDE SEQUENCE [LARGE SCALE GENOMIC DNA]</scope>
    <source>
        <strain evidence="3 4">Pla133</strain>
    </source>
</reference>
<gene>
    <name evidence="3" type="primary">rebM_5</name>
    <name evidence="3" type="ORF">Pla133_44430</name>
</gene>
<dbReference type="EMBL" id="CP036287">
    <property type="protein sequence ID" value="QDU69324.1"/>
    <property type="molecule type" value="Genomic_DNA"/>
</dbReference>
<protein>
    <submittedName>
        <fullName evidence="3">Demethylrebeccamycin-D-glucose O-methyltransferase</fullName>
        <ecNumber evidence="3">2.1.1.164</ecNumber>
    </submittedName>
</protein>
<evidence type="ECO:0000313" key="4">
    <source>
        <dbReference type="Proteomes" id="UP000316921"/>
    </source>
</evidence>
<dbReference type="InterPro" id="IPR050447">
    <property type="entry name" value="Erg6_SMT_methyltransf"/>
</dbReference>
<feature type="domain" description="Methyltransferase type 11" evidence="2">
    <location>
        <begin position="45"/>
        <end position="144"/>
    </location>
</feature>
<dbReference type="Gene3D" id="3.40.50.150">
    <property type="entry name" value="Vaccinia Virus protein VP39"/>
    <property type="match status" value="1"/>
</dbReference>
<evidence type="ECO:0000259" key="2">
    <source>
        <dbReference type="Pfam" id="PF08241"/>
    </source>
</evidence>
<dbReference type="PANTHER" id="PTHR44068:SF11">
    <property type="entry name" value="GERANYL DIPHOSPHATE 2-C-METHYLTRANSFERASE"/>
    <property type="match status" value="1"/>
</dbReference>
<dbReference type="AlphaFoldDB" id="A0A518BQS3"/>
<dbReference type="RefSeq" id="WP_145069121.1">
    <property type="nucleotide sequence ID" value="NZ_CP036287.1"/>
</dbReference>
<organism evidence="3 4">
    <name type="scientific">Engelhardtia mirabilis</name>
    <dbReference type="NCBI Taxonomy" id="2528011"/>
    <lineage>
        <taxon>Bacteria</taxon>
        <taxon>Pseudomonadati</taxon>
        <taxon>Planctomycetota</taxon>
        <taxon>Planctomycetia</taxon>
        <taxon>Planctomycetia incertae sedis</taxon>
        <taxon>Engelhardtia</taxon>
    </lineage>
</organism>
<keyword evidence="4" id="KW-1185">Reference proteome</keyword>
<dbReference type="GO" id="GO:0008757">
    <property type="term" value="F:S-adenosylmethionine-dependent methyltransferase activity"/>
    <property type="evidence" value="ECO:0007669"/>
    <property type="project" value="InterPro"/>
</dbReference>
<dbReference type="Pfam" id="PF08241">
    <property type="entry name" value="Methyltransf_11"/>
    <property type="match status" value="1"/>
</dbReference>
<proteinExistence type="predicted"/>
<sequence length="307" mass="32242">MADDQDGDSPHSAAYFGETRDYWWNADFVQLMGRRWGLEGVREVLDVGSGVGHWGRVLAGALPAEARITGLEREPRWVAEATQIAAESGLGDRFRYLEGDIEALPFPDGCFDLVTCQTVLIHAPDAGAAVAEMVRVAKPGGLVAVAEPNNLASALLLNQASLEIPLDETLAMVGFQLLCERGKAALGEGDNAAGELAPGLFAAQGLVDVQVFMNDKASALVPPYVSGEQRALATEAGESDSAQRWIWSRDDSRRFFLAGGGSVPEFEHLWSLALSRVAAGAAAVAAGTCASAGGAVCYLVSGRKPGA</sequence>